<dbReference type="PANTHER" id="PTHR11773">
    <property type="entry name" value="GLYCINE DEHYDROGENASE, DECARBOXYLATING"/>
    <property type="match status" value="1"/>
</dbReference>
<name>A0A915IS57_ROMCU</name>
<evidence type="ECO:0000256" key="2">
    <source>
        <dbReference type="ARBA" id="ARBA00010756"/>
    </source>
</evidence>
<evidence type="ECO:0000256" key="1">
    <source>
        <dbReference type="ARBA" id="ARBA00001933"/>
    </source>
</evidence>
<evidence type="ECO:0000256" key="6">
    <source>
        <dbReference type="PIRSR" id="PIRSR603437-50"/>
    </source>
</evidence>
<comment type="similarity">
    <text evidence="2 7">Belongs to the GcvP family.</text>
</comment>
<keyword evidence="7" id="KW-0809">Transit peptide</keyword>
<dbReference type="PANTHER" id="PTHR11773:SF1">
    <property type="entry name" value="GLYCINE DEHYDROGENASE (DECARBOXYLATING), MITOCHONDRIAL"/>
    <property type="match status" value="1"/>
</dbReference>
<dbReference type="SUPFAM" id="SSF53383">
    <property type="entry name" value="PLP-dependent transferases"/>
    <property type="match status" value="2"/>
</dbReference>
<keyword evidence="4 7" id="KW-0560">Oxidoreductase</keyword>
<accession>A0A915IS57</accession>
<evidence type="ECO:0000259" key="8">
    <source>
        <dbReference type="Pfam" id="PF02347"/>
    </source>
</evidence>
<dbReference type="InterPro" id="IPR003437">
    <property type="entry name" value="GcvP"/>
</dbReference>
<dbReference type="NCBIfam" id="TIGR00461">
    <property type="entry name" value="gcvP"/>
    <property type="match status" value="1"/>
</dbReference>
<dbReference type="Gene3D" id="3.40.640.10">
    <property type="entry name" value="Type I PLP-dependent aspartate aminotransferase-like (Major domain)"/>
    <property type="match status" value="2"/>
</dbReference>
<dbReference type="Gene3D" id="3.90.1150.10">
    <property type="entry name" value="Aspartate Aminotransferase, domain 1"/>
    <property type="match status" value="1"/>
</dbReference>
<feature type="domain" description="Glycine dehydrogenase C-terminal" evidence="9">
    <location>
        <begin position="585"/>
        <end position="647"/>
    </location>
</feature>
<keyword evidence="3 6" id="KW-0663">Pyridoxal phosphate</keyword>
<comment type="catalytic activity">
    <reaction evidence="5 7">
        <text>N(6)-[(R)-lipoyl]-L-lysyl-[glycine-cleavage complex H protein] + glycine + H(+) = N(6)-[(R)-S(8)-aminomethyldihydrolipoyl]-L-lysyl-[glycine-cleavage complex H protein] + CO2</text>
        <dbReference type="Rhea" id="RHEA:24304"/>
        <dbReference type="Rhea" id="RHEA-COMP:10494"/>
        <dbReference type="Rhea" id="RHEA-COMP:10495"/>
        <dbReference type="ChEBI" id="CHEBI:15378"/>
        <dbReference type="ChEBI" id="CHEBI:16526"/>
        <dbReference type="ChEBI" id="CHEBI:57305"/>
        <dbReference type="ChEBI" id="CHEBI:83099"/>
        <dbReference type="ChEBI" id="CHEBI:83143"/>
        <dbReference type="EC" id="1.4.4.2"/>
    </reaction>
</comment>
<dbReference type="Pfam" id="PF02347">
    <property type="entry name" value="GDC-P"/>
    <property type="match status" value="2"/>
</dbReference>
<dbReference type="InterPro" id="IPR015422">
    <property type="entry name" value="PyrdxlP-dep_Trfase_small"/>
</dbReference>
<dbReference type="InterPro" id="IPR020581">
    <property type="entry name" value="GDC_P"/>
</dbReference>
<dbReference type="AlphaFoldDB" id="A0A915IS57"/>
<evidence type="ECO:0000256" key="5">
    <source>
        <dbReference type="ARBA" id="ARBA00049026"/>
    </source>
</evidence>
<dbReference type="GO" id="GO:0004375">
    <property type="term" value="F:glycine dehydrogenase (decarboxylating) activity"/>
    <property type="evidence" value="ECO:0007669"/>
    <property type="project" value="UniProtKB-UniRule"/>
</dbReference>
<keyword evidence="10" id="KW-1185">Reference proteome</keyword>
<dbReference type="EC" id="1.4.4.2" evidence="7"/>
<keyword evidence="7" id="KW-0496">Mitochondrion</keyword>
<comment type="cofactor">
    <cofactor evidence="1 6 7">
        <name>pyridoxal 5'-phosphate</name>
        <dbReference type="ChEBI" id="CHEBI:597326"/>
    </cofactor>
</comment>
<organism evidence="10 11">
    <name type="scientific">Romanomermis culicivorax</name>
    <name type="common">Nematode worm</name>
    <dbReference type="NCBI Taxonomy" id="13658"/>
    <lineage>
        <taxon>Eukaryota</taxon>
        <taxon>Metazoa</taxon>
        <taxon>Ecdysozoa</taxon>
        <taxon>Nematoda</taxon>
        <taxon>Enoplea</taxon>
        <taxon>Dorylaimia</taxon>
        <taxon>Mermithida</taxon>
        <taxon>Mermithoidea</taxon>
        <taxon>Mermithidae</taxon>
        <taxon>Romanomermis</taxon>
    </lineage>
</organism>
<dbReference type="GO" id="GO:0019464">
    <property type="term" value="P:glycine decarboxylation via glycine cleavage system"/>
    <property type="evidence" value="ECO:0007669"/>
    <property type="project" value="TreeGrafter"/>
</dbReference>
<feature type="domain" description="Glycine cleavage system P-protein N-terminal" evidence="8">
    <location>
        <begin position="10"/>
        <end position="250"/>
    </location>
</feature>
<dbReference type="FunFam" id="3.40.640.10:FF:000007">
    <property type="entry name" value="glycine dehydrogenase (Decarboxylating), mitochondrial"/>
    <property type="match status" value="1"/>
</dbReference>
<evidence type="ECO:0000256" key="7">
    <source>
        <dbReference type="RuleBase" id="RU364056"/>
    </source>
</evidence>
<dbReference type="WBParaSite" id="nRc.2.0.1.t16862-RA">
    <property type="protein sequence ID" value="nRc.2.0.1.t16862-RA"/>
    <property type="gene ID" value="nRc.2.0.1.g16862"/>
</dbReference>
<feature type="domain" description="Glycine cleavage system P-protein N-terminal" evidence="8">
    <location>
        <begin position="285"/>
        <end position="541"/>
    </location>
</feature>
<dbReference type="InterPro" id="IPR015424">
    <property type="entry name" value="PyrdxlP-dep_Trfase"/>
</dbReference>
<dbReference type="Pfam" id="PF21478">
    <property type="entry name" value="GcvP2_C"/>
    <property type="match status" value="1"/>
</dbReference>
<proteinExistence type="inferred from homology"/>
<dbReference type="GO" id="GO:0030170">
    <property type="term" value="F:pyridoxal phosphate binding"/>
    <property type="evidence" value="ECO:0007669"/>
    <property type="project" value="TreeGrafter"/>
</dbReference>
<feature type="modified residue" description="N6-(pyridoxal phosphate)lysine" evidence="6">
    <location>
        <position position="514"/>
    </location>
</feature>
<dbReference type="InterPro" id="IPR049316">
    <property type="entry name" value="GDC-P_C"/>
</dbReference>
<comment type="subcellular location">
    <subcellularLocation>
        <location evidence="7">Mitochondrion</location>
    </subcellularLocation>
</comment>
<dbReference type="GO" id="GO:0005960">
    <property type="term" value="C:glycine cleavage complex"/>
    <property type="evidence" value="ECO:0007669"/>
    <property type="project" value="TreeGrafter"/>
</dbReference>
<evidence type="ECO:0000259" key="9">
    <source>
        <dbReference type="Pfam" id="PF21478"/>
    </source>
</evidence>
<comment type="function">
    <text evidence="7">The glycine cleavage system catalyzes the degradation of glycine.</text>
</comment>
<protein>
    <recommendedName>
        <fullName evidence="7">Glycine cleavage system P protein</fullName>
        <ecNumber evidence="7">1.4.4.2</ecNumber>
    </recommendedName>
</protein>
<evidence type="ECO:0000313" key="11">
    <source>
        <dbReference type="WBParaSite" id="nRc.2.0.1.t16862-RA"/>
    </source>
</evidence>
<evidence type="ECO:0000313" key="10">
    <source>
        <dbReference type="Proteomes" id="UP000887565"/>
    </source>
</evidence>
<dbReference type="InterPro" id="IPR049315">
    <property type="entry name" value="GDC-P_N"/>
</dbReference>
<evidence type="ECO:0000256" key="3">
    <source>
        <dbReference type="ARBA" id="ARBA00022898"/>
    </source>
</evidence>
<dbReference type="InterPro" id="IPR015421">
    <property type="entry name" value="PyrdxlP-dep_Trfase_major"/>
</dbReference>
<reference evidence="11" key="1">
    <citation type="submission" date="2022-11" db="UniProtKB">
        <authorList>
            <consortium name="WormBaseParasite"/>
        </authorList>
    </citation>
    <scope>IDENTIFICATION</scope>
</reference>
<sequence>MNWKNADFAPKTVSGIIVQYPNTEGTVEDFSVLVQKAREYGALVVMATDLMALTLLKSPGDIGADIAVGSAQRFGVPMGFGGPHAAFFAVKDLPDAKSKLLRLMPGRVVGVSKDSGGQQAYRLTLQTREQHIRRDKATSNICTAQALLANMSAMYAIYHGPSGLKRIASRIHHYALVLATGIQSCGHTVVNPLFFDTMKVKLSDRINSTLLKEKCSRVKINLRYFDDRTIGISLDETVGEDELHQLLKVFDCNIPIEQLTQRISLSTLNSSKLCRVSPFLTHSIFNKFHSETQIMRYIKSLENKDISLVHSMIPLGSCTMKLNSSVQLKACSWPEFSQIHPFVPADQVQGYHEMIEDLNKWLCALTGYDKFSFQPNSGAQGEYTGLLSIRKYFRSIDQNHRNVCLIPVCAHGTNPASAQMAGMKIVVVDCDQHGNVSMKDLEAKAQKYADRLGAIMITYPSTHGVFESSVKLICQLIHDKGGQVYLDGANMNAQIGLCRPGDYGSDVSHLNLHKTFCIPHGGGGPGVGPVGVKRHLAPFLPSHHTLSGADISNGAVSAAPFGSASLLPVSWAYIAGMGFQGLRKATQIAILNANYMSIRLAPYYKTLYKSKEGFNAHEFIIDCKSFKGTANVEAADIAKRLMDYGWRDSVNL</sequence>
<dbReference type="Proteomes" id="UP000887565">
    <property type="component" value="Unplaced"/>
</dbReference>
<dbReference type="GO" id="GO:0016594">
    <property type="term" value="F:glycine binding"/>
    <property type="evidence" value="ECO:0007669"/>
    <property type="project" value="TreeGrafter"/>
</dbReference>
<comment type="subunit">
    <text evidence="7">The glycine cleavage system is composed of four proteins: P, T, L and H.</text>
</comment>
<dbReference type="OMA" id="DEHCHPQ"/>
<evidence type="ECO:0000256" key="4">
    <source>
        <dbReference type="ARBA" id="ARBA00023002"/>
    </source>
</evidence>
<dbReference type="GO" id="GO:0005739">
    <property type="term" value="C:mitochondrion"/>
    <property type="evidence" value="ECO:0007669"/>
    <property type="project" value="UniProtKB-SubCell"/>
</dbReference>